<dbReference type="GO" id="GO:0003677">
    <property type="term" value="F:DNA binding"/>
    <property type="evidence" value="ECO:0007669"/>
    <property type="project" value="UniProtKB-KW"/>
</dbReference>
<dbReference type="SUPFAM" id="SSF56349">
    <property type="entry name" value="DNA breaking-rejoining enzymes"/>
    <property type="match status" value="1"/>
</dbReference>
<dbReference type="Pfam" id="PF13102">
    <property type="entry name" value="Phage_int_SAM_5"/>
    <property type="match status" value="1"/>
</dbReference>
<proteinExistence type="predicted"/>
<dbReference type="InterPro" id="IPR050090">
    <property type="entry name" value="Tyrosine_recombinase_XerCD"/>
</dbReference>
<dbReference type="InterPro" id="IPR010998">
    <property type="entry name" value="Integrase_recombinase_N"/>
</dbReference>
<evidence type="ECO:0000313" key="6">
    <source>
        <dbReference type="Proteomes" id="UP000199036"/>
    </source>
</evidence>
<dbReference type="InterPro" id="IPR002104">
    <property type="entry name" value="Integrase_catalytic"/>
</dbReference>
<dbReference type="STRING" id="913024.SAMN05421741_10194"/>
<dbReference type="Proteomes" id="UP000199036">
    <property type="component" value="Unassembled WGS sequence"/>
</dbReference>
<dbReference type="InterPro" id="IPR025269">
    <property type="entry name" value="SAM-like_dom"/>
</dbReference>
<keyword evidence="6" id="KW-1185">Reference proteome</keyword>
<dbReference type="InterPro" id="IPR013762">
    <property type="entry name" value="Integrase-like_cat_sf"/>
</dbReference>
<feature type="domain" description="Tyr recombinase" evidence="3">
    <location>
        <begin position="228"/>
        <end position="401"/>
    </location>
</feature>
<evidence type="ECO:0000256" key="1">
    <source>
        <dbReference type="ARBA" id="ARBA00023125"/>
    </source>
</evidence>
<sequence>MATIKYFLRSKKDVSQIYVRFSISRDLFFRRKTDFVIDVKDWSEKTSLPKQNSAESKNLISKLNKLENYIFDRYNEDLAQGVIFDSNWVDDCINKCFNRVEKTDNSIFINYIQYIIDNSATREVRNNKIGLSPNTLKNYKLFKNLIGNYQKDIKKQIQFKDINKAFTDKFKNWLITEKGYSVNYAGRQFEMIKTVCIDAQKNDIEVTPHSTKLKSFKESEDDKHIQTLSFDELEQIRNTEMPTPVLKEVKKWILVGCYIGQRGGDLLNLTSNNLRINSKGVYVDVIQEKTKKNVTIGVVKDYIVDILINDFPKQVSHQRFNKYISKVCELAKINQKVEGYKFNNKTNRREFDIYPKHELITSHCFRRSFATNFYKMMPTAVLINITGHSTENMFLKYINQRADKDSNADLFMEFFEKMNDRQEPKMKIVKKVNQN</sequence>
<evidence type="ECO:0000256" key="2">
    <source>
        <dbReference type="ARBA" id="ARBA00023172"/>
    </source>
</evidence>
<evidence type="ECO:0000313" key="5">
    <source>
        <dbReference type="EMBL" id="SFN09221.1"/>
    </source>
</evidence>
<name>A0A1I4W6L2_9FLAO</name>
<dbReference type="OrthoDB" id="892893at2"/>
<keyword evidence="2" id="KW-0233">DNA recombination</keyword>
<reference evidence="6" key="1">
    <citation type="submission" date="2016-10" db="EMBL/GenBank/DDBJ databases">
        <authorList>
            <person name="Varghese N."/>
            <person name="Submissions S."/>
        </authorList>
    </citation>
    <scope>NUCLEOTIDE SEQUENCE [LARGE SCALE GENOMIC DNA]</scope>
    <source>
        <strain evidence="6">DS-12</strain>
    </source>
</reference>
<dbReference type="Gene3D" id="1.10.443.10">
    <property type="entry name" value="Intergrase catalytic core"/>
    <property type="match status" value="1"/>
</dbReference>
<gene>
    <name evidence="5" type="ORF">SAMN05421741_10194</name>
</gene>
<dbReference type="GO" id="GO:0006310">
    <property type="term" value="P:DNA recombination"/>
    <property type="evidence" value="ECO:0007669"/>
    <property type="project" value="UniProtKB-KW"/>
</dbReference>
<dbReference type="InterPro" id="IPR011010">
    <property type="entry name" value="DNA_brk_join_enz"/>
</dbReference>
<organism evidence="5 6">
    <name type="scientific">Paenimyroides ummariense</name>
    <dbReference type="NCBI Taxonomy" id="913024"/>
    <lineage>
        <taxon>Bacteria</taxon>
        <taxon>Pseudomonadati</taxon>
        <taxon>Bacteroidota</taxon>
        <taxon>Flavobacteriia</taxon>
        <taxon>Flavobacteriales</taxon>
        <taxon>Flavobacteriaceae</taxon>
        <taxon>Paenimyroides</taxon>
    </lineage>
</organism>
<dbReference type="Pfam" id="PF00589">
    <property type="entry name" value="Phage_integrase"/>
    <property type="match status" value="1"/>
</dbReference>
<dbReference type="RefSeq" id="WP_091517419.1">
    <property type="nucleotide sequence ID" value="NZ_FOVI01000001.1"/>
</dbReference>
<dbReference type="EMBL" id="FOVI01000001">
    <property type="protein sequence ID" value="SFN09221.1"/>
    <property type="molecule type" value="Genomic_DNA"/>
</dbReference>
<feature type="domain" description="Phage integrase SAM-like" evidence="4">
    <location>
        <begin position="108"/>
        <end position="204"/>
    </location>
</feature>
<protein>
    <submittedName>
        <fullName evidence="5">Phage integrase SAM-like domain-containing protein</fullName>
    </submittedName>
</protein>
<accession>A0A1I4W6L2</accession>
<dbReference type="PANTHER" id="PTHR30349">
    <property type="entry name" value="PHAGE INTEGRASE-RELATED"/>
    <property type="match status" value="1"/>
</dbReference>
<keyword evidence="1" id="KW-0238">DNA-binding</keyword>
<dbReference type="Gene3D" id="1.10.150.130">
    <property type="match status" value="1"/>
</dbReference>
<dbReference type="GO" id="GO:0015074">
    <property type="term" value="P:DNA integration"/>
    <property type="evidence" value="ECO:0007669"/>
    <property type="project" value="InterPro"/>
</dbReference>
<dbReference type="AlphaFoldDB" id="A0A1I4W6L2"/>
<evidence type="ECO:0000259" key="4">
    <source>
        <dbReference type="Pfam" id="PF13102"/>
    </source>
</evidence>
<evidence type="ECO:0000259" key="3">
    <source>
        <dbReference type="Pfam" id="PF00589"/>
    </source>
</evidence>